<name>A0AAD9P7E5_RIDPI</name>
<keyword evidence="3" id="KW-1185">Reference proteome</keyword>
<dbReference type="AlphaFoldDB" id="A0AAD9P7E5"/>
<proteinExistence type="predicted"/>
<gene>
    <name evidence="2" type="ORF">NP493_103g05014</name>
</gene>
<reference evidence="2" key="1">
    <citation type="journal article" date="2023" name="Mol. Biol. Evol.">
        <title>Third-Generation Sequencing Reveals the Adaptive Role of the Epigenome in Three Deep-Sea Polychaetes.</title>
        <authorList>
            <person name="Perez M."/>
            <person name="Aroh O."/>
            <person name="Sun Y."/>
            <person name="Lan Y."/>
            <person name="Juniper S.K."/>
            <person name="Young C.R."/>
            <person name="Angers B."/>
            <person name="Qian P.Y."/>
        </authorList>
    </citation>
    <scope>NUCLEOTIDE SEQUENCE</scope>
    <source>
        <strain evidence="2">R07B-5</strain>
    </source>
</reference>
<evidence type="ECO:0000313" key="2">
    <source>
        <dbReference type="EMBL" id="KAK2189538.1"/>
    </source>
</evidence>
<feature type="compositionally biased region" description="Polar residues" evidence="1">
    <location>
        <begin position="36"/>
        <end position="46"/>
    </location>
</feature>
<feature type="compositionally biased region" description="Pro residues" evidence="1">
    <location>
        <begin position="1"/>
        <end position="10"/>
    </location>
</feature>
<comment type="caution">
    <text evidence="2">The sequence shown here is derived from an EMBL/GenBank/DDBJ whole genome shotgun (WGS) entry which is preliminary data.</text>
</comment>
<accession>A0AAD9P7E5</accession>
<dbReference type="EMBL" id="JAODUO010000103">
    <property type="protein sequence ID" value="KAK2189538.1"/>
    <property type="molecule type" value="Genomic_DNA"/>
</dbReference>
<feature type="region of interest" description="Disordered" evidence="1">
    <location>
        <begin position="1"/>
        <end position="46"/>
    </location>
</feature>
<protein>
    <submittedName>
        <fullName evidence="2">Uncharacterized protein</fullName>
    </submittedName>
</protein>
<dbReference type="Proteomes" id="UP001209878">
    <property type="component" value="Unassembled WGS sequence"/>
</dbReference>
<feature type="compositionally biased region" description="Basic residues" evidence="1">
    <location>
        <begin position="18"/>
        <end position="34"/>
    </location>
</feature>
<evidence type="ECO:0000256" key="1">
    <source>
        <dbReference type="SAM" id="MobiDB-lite"/>
    </source>
</evidence>
<organism evidence="2 3">
    <name type="scientific">Ridgeia piscesae</name>
    <name type="common">Tubeworm</name>
    <dbReference type="NCBI Taxonomy" id="27915"/>
    <lineage>
        <taxon>Eukaryota</taxon>
        <taxon>Metazoa</taxon>
        <taxon>Spiralia</taxon>
        <taxon>Lophotrochozoa</taxon>
        <taxon>Annelida</taxon>
        <taxon>Polychaeta</taxon>
        <taxon>Sedentaria</taxon>
        <taxon>Canalipalpata</taxon>
        <taxon>Sabellida</taxon>
        <taxon>Siboglinidae</taxon>
        <taxon>Ridgeia</taxon>
    </lineage>
</organism>
<sequence length="159" mass="18164">MAIASEPPPRLLEASGKKQLKKKRKSTGRRKKNKFLPTSPTLSPTRNRVTTIRQGADSSPSVRERRSLLLFDSHDVHHMQYHDNLCSHHHLDHCAWPQCNLSCPKIRNPFTGEEMDFIDLLLQFGLDLTSIANALGMDLPTLQTMDHDMLLKLMVQQSR</sequence>
<evidence type="ECO:0000313" key="3">
    <source>
        <dbReference type="Proteomes" id="UP001209878"/>
    </source>
</evidence>